<comment type="caution">
    <text evidence="1">The sequence shown here is derived from an EMBL/GenBank/DDBJ whole genome shotgun (WGS) entry which is preliminary data.</text>
</comment>
<name>A0ACB5ULJ8_9FIRM</name>
<proteinExistence type="predicted"/>
<gene>
    <name evidence="1" type="ORF">AN2V17_30720</name>
</gene>
<keyword evidence="2" id="KW-1185">Reference proteome</keyword>
<evidence type="ECO:0000313" key="1">
    <source>
        <dbReference type="EMBL" id="GMQ63836.1"/>
    </source>
</evidence>
<sequence>MGDTNSGLGGVILTSDYNELIRWVQNSVKSYPPDSHGEGYKQSFFCRKISNQLSVCFYVIEGYSTPSENRAFEHQFFVMDGFLNILESRRPKESKPPKNYLAFADVGSDIEDDEFIGFKALEEGLSFYNTSLDKLLEYRNSIAEHDTLIWSSYP</sequence>
<protein>
    <submittedName>
        <fullName evidence="1">Uncharacterized protein</fullName>
    </submittedName>
</protein>
<evidence type="ECO:0000313" key="2">
    <source>
        <dbReference type="Proteomes" id="UP001374599"/>
    </source>
</evidence>
<reference evidence="1" key="1">
    <citation type="submission" date="2023-09" db="EMBL/GenBank/DDBJ databases">
        <title>Vallitalea sediminicola and Vallitalea maricola sp. nov., anaerobic bacteria isolated from marine sediment.</title>
        <authorList>
            <person name="Hirano S."/>
            <person name="Maeda A."/>
            <person name="Terahara T."/>
            <person name="Mori K."/>
            <person name="Hamada M."/>
            <person name="Matsumoto R."/>
            <person name="Kobayashi T."/>
        </authorList>
    </citation>
    <scope>NUCLEOTIDE SEQUENCE</scope>
    <source>
        <strain evidence="1">AN17-2</strain>
    </source>
</reference>
<accession>A0ACB5ULJ8</accession>
<dbReference type="Proteomes" id="UP001374599">
    <property type="component" value="Unassembled WGS sequence"/>
</dbReference>
<organism evidence="1 2">
    <name type="scientific">Vallitalea maricola</name>
    <dbReference type="NCBI Taxonomy" id="3074433"/>
    <lineage>
        <taxon>Bacteria</taxon>
        <taxon>Bacillati</taxon>
        <taxon>Bacillota</taxon>
        <taxon>Clostridia</taxon>
        <taxon>Lachnospirales</taxon>
        <taxon>Vallitaleaceae</taxon>
        <taxon>Vallitalea</taxon>
    </lineage>
</organism>
<dbReference type="EMBL" id="BTPU01000053">
    <property type="protein sequence ID" value="GMQ63836.1"/>
    <property type="molecule type" value="Genomic_DNA"/>
</dbReference>